<reference evidence="4" key="1">
    <citation type="submission" date="2021-08" db="EMBL/GenBank/DDBJ databases">
        <title>WGS assembly of Ceratopteris richardii.</title>
        <authorList>
            <person name="Marchant D.B."/>
            <person name="Chen G."/>
            <person name="Jenkins J."/>
            <person name="Shu S."/>
            <person name="Leebens-Mack J."/>
            <person name="Grimwood J."/>
            <person name="Schmutz J."/>
            <person name="Soltis P."/>
            <person name="Soltis D."/>
            <person name="Chen Z.-H."/>
        </authorList>
    </citation>
    <scope>NUCLEOTIDE SEQUENCE</scope>
    <source>
        <strain evidence="4">Whitten #5841</strain>
        <tissue evidence="4">Leaf</tissue>
    </source>
</reference>
<accession>A0A8T2V7G9</accession>
<comment type="caution">
    <text evidence="4">The sequence shown here is derived from an EMBL/GenBank/DDBJ whole genome shotgun (WGS) entry which is preliminary data.</text>
</comment>
<proteinExistence type="inferred from homology"/>
<dbReference type="GO" id="GO:0003723">
    <property type="term" value="F:RNA binding"/>
    <property type="evidence" value="ECO:0007669"/>
    <property type="project" value="InterPro"/>
</dbReference>
<dbReference type="Pfam" id="PF12854">
    <property type="entry name" value="PPR_1"/>
    <property type="match status" value="1"/>
</dbReference>
<feature type="repeat" description="PPR" evidence="3">
    <location>
        <begin position="796"/>
        <end position="830"/>
    </location>
</feature>
<evidence type="ECO:0000313" key="5">
    <source>
        <dbReference type="Proteomes" id="UP000825935"/>
    </source>
</evidence>
<dbReference type="InterPro" id="IPR046960">
    <property type="entry name" value="PPR_At4g14850-like_plant"/>
</dbReference>
<dbReference type="GO" id="GO:0048731">
    <property type="term" value="P:system development"/>
    <property type="evidence" value="ECO:0007669"/>
    <property type="project" value="UniProtKB-ARBA"/>
</dbReference>
<feature type="repeat" description="PPR" evidence="3">
    <location>
        <begin position="291"/>
        <end position="325"/>
    </location>
</feature>
<protein>
    <recommendedName>
        <fullName evidence="6">Pentatricopeptide repeat-containing protein</fullName>
    </recommendedName>
</protein>
<dbReference type="InterPro" id="IPR011990">
    <property type="entry name" value="TPR-like_helical_dom_sf"/>
</dbReference>
<name>A0A8T2V7G9_CERRI</name>
<evidence type="ECO:0000256" key="3">
    <source>
        <dbReference type="PROSITE-ProRule" id="PRU00708"/>
    </source>
</evidence>
<evidence type="ECO:0000256" key="2">
    <source>
        <dbReference type="ARBA" id="ARBA00061659"/>
    </source>
</evidence>
<dbReference type="PANTHER" id="PTHR47926">
    <property type="entry name" value="PENTATRICOPEPTIDE REPEAT-CONTAINING PROTEIN"/>
    <property type="match status" value="1"/>
</dbReference>
<feature type="repeat" description="PPR" evidence="3">
    <location>
        <begin position="897"/>
        <end position="931"/>
    </location>
</feature>
<gene>
    <name evidence="4" type="ORF">KP509_04G097800</name>
</gene>
<dbReference type="GO" id="GO:0009451">
    <property type="term" value="P:RNA modification"/>
    <property type="evidence" value="ECO:0007669"/>
    <property type="project" value="InterPro"/>
</dbReference>
<dbReference type="FunFam" id="1.25.40.10:FF:000031">
    <property type="entry name" value="Pentatricopeptide repeat-containing protein mitochondrial"/>
    <property type="match status" value="1"/>
</dbReference>
<feature type="repeat" description="PPR" evidence="3">
    <location>
        <begin position="866"/>
        <end position="896"/>
    </location>
</feature>
<comment type="similarity">
    <text evidence="2">Belongs to the PPR family. PCMP-E subfamily.</text>
</comment>
<dbReference type="FunFam" id="1.25.40.10:FF:000158">
    <property type="entry name" value="pentatricopeptide repeat-containing protein At2g33680"/>
    <property type="match status" value="1"/>
</dbReference>
<dbReference type="Pfam" id="PF01535">
    <property type="entry name" value="PPR"/>
    <property type="match status" value="7"/>
</dbReference>
<dbReference type="InterPro" id="IPR046848">
    <property type="entry name" value="E_motif"/>
</dbReference>
<dbReference type="InterPro" id="IPR002885">
    <property type="entry name" value="PPR_rpt"/>
</dbReference>
<dbReference type="FunFam" id="1.25.40.10:FF:000205">
    <property type="entry name" value="Pentatricopeptide repeat-containing protein, mitochondrial"/>
    <property type="match status" value="1"/>
</dbReference>
<feature type="repeat" description="PPR" evidence="3">
    <location>
        <begin position="695"/>
        <end position="729"/>
    </location>
</feature>
<dbReference type="Pfam" id="PF13041">
    <property type="entry name" value="PPR_2"/>
    <property type="match status" value="4"/>
</dbReference>
<evidence type="ECO:0000313" key="4">
    <source>
        <dbReference type="EMBL" id="KAH7440239.1"/>
    </source>
</evidence>
<dbReference type="FunFam" id="1.25.40.10:FF:000285">
    <property type="entry name" value="Pentatricopeptide repeat-containing protein, chloroplastic"/>
    <property type="match status" value="1"/>
</dbReference>
<dbReference type="EMBL" id="CM035409">
    <property type="protein sequence ID" value="KAH7440239.1"/>
    <property type="molecule type" value="Genomic_DNA"/>
</dbReference>
<dbReference type="PANTHER" id="PTHR47926:SF382">
    <property type="entry name" value="PENTACOTRIPEPTIDE-REPEAT REGION OF PRORP DOMAIN-CONTAINING PROTEIN"/>
    <property type="match status" value="1"/>
</dbReference>
<dbReference type="OrthoDB" id="185373at2759"/>
<dbReference type="Pfam" id="PF20431">
    <property type="entry name" value="E_motif"/>
    <property type="match status" value="1"/>
</dbReference>
<dbReference type="AlphaFoldDB" id="A0A8T2V7G9"/>
<feature type="repeat" description="PPR" evidence="3">
    <location>
        <begin position="493"/>
        <end position="527"/>
    </location>
</feature>
<dbReference type="Gene3D" id="1.25.40.10">
    <property type="entry name" value="Tetratricopeptide repeat domain"/>
    <property type="match status" value="7"/>
</dbReference>
<feature type="repeat" description="PPR" evidence="3">
    <location>
        <begin position="361"/>
        <end position="391"/>
    </location>
</feature>
<sequence length="1124" mass="125683">MTGMGIVIFDVRALGQSSRMRSASVMMRWIQGLHHRIWHPSSSSLIRLFHSYCAKIEHLFGGNLRPLRYRHFPDAFQVVSILVAAHATSEVPGRKRSIVKEALGDNKDMVTDQEDSWLLHQHHYLEDLERLLRKCTADENFSMGRYLHSLMLANNIEISGSLGSLLIQLFASHGALLEANLVFSQVSAACVAVWEAIIEAHCLLSQTDILISLYFKMKEEDLLPSKRIVLCTLQACTRDHKLVYGRIIDDQAIRTGRNSDVAVGSCLINMYAKCGSIAEAQKVFDILPFRNVVIWNVLLASYARADDSVTVLSLFDKMERGNISPGKITFLCVLKAFNGMKLLGSFNLVYNNILKFGFDVDSVISNSLIDLYAKCGHLQEAYKVFESLKCQDVVSWNALISGHIKAGQNAIALQLLSRMQKEGFNPDAYSFSCAFQACGSIAAEEEGNILHNNLVLCGVDIDVHVASTLLCMYGKCGKLVDACHVFESFPHPNHVMWGIMIAGYTQKGCYICGLELFERMQEKLIEPDVDTFPYILNSCANLGIFIQGMVVHNQLSIRHLEANVSVCNALIDMYSKCGCLGEAQHVFAHMSVRDVVSWNSLIAGCTLHGDHISALSIFVRMMEENINADDITSLAAVKSCTGLGAILQGMELHHSIFVHGLEAKVALGSNLVDMYVKLQCIEEAAAVFWRLPFADVVSCSAMLSGYVQDDSWSQCADIYDLMVQKNIQPDSISFSCLLKAASQSGNASDCRILHDEIIKTDLHTDVMLANTLINVYAKCSSMHEAHYVFNVLPERSLSTWNTIMTGYAENDNGFQVLKLFDLMHREGLNANKVSYLSTLKACCSLGSVDHVFYIHDQVIRNLLESDSVVGNMMVDTYARCGHLDEAHRIFDRLLCKDVVSWSALIAGYAQHKGAQLARQYLFEMQQKGIKPVGKTFTSILGAYSNAGCVEEGNDFFKLMRQEFHIIPSIEHYNCMIDSFCRAGLLDEAKKFLYSMPILPNVTTWMSLLTSSRTFGDIEFGRFCFNQATELYPYNSSAYMIMSKLYADANMWTEVHKLEGERKRIFAWKKPGKACVEVDGQVHEFTAGETASQYSSNTLRLWIRILKNRGYVPDSNSVLDTEVEV</sequence>
<dbReference type="Pfam" id="PF13812">
    <property type="entry name" value="PPR_3"/>
    <property type="match status" value="1"/>
</dbReference>
<feature type="repeat" description="PPR" evidence="3">
    <location>
        <begin position="594"/>
        <end position="628"/>
    </location>
</feature>
<evidence type="ECO:0008006" key="6">
    <source>
        <dbReference type="Google" id="ProtNLM"/>
    </source>
</evidence>
<keyword evidence="1" id="KW-0677">Repeat</keyword>
<organism evidence="4 5">
    <name type="scientific">Ceratopteris richardii</name>
    <name type="common">Triangle waterfern</name>
    <dbReference type="NCBI Taxonomy" id="49495"/>
    <lineage>
        <taxon>Eukaryota</taxon>
        <taxon>Viridiplantae</taxon>
        <taxon>Streptophyta</taxon>
        <taxon>Embryophyta</taxon>
        <taxon>Tracheophyta</taxon>
        <taxon>Polypodiopsida</taxon>
        <taxon>Polypodiidae</taxon>
        <taxon>Polypodiales</taxon>
        <taxon>Pteridineae</taxon>
        <taxon>Pteridaceae</taxon>
        <taxon>Parkerioideae</taxon>
        <taxon>Ceratopteris</taxon>
    </lineage>
</organism>
<dbReference type="PROSITE" id="PS51375">
    <property type="entry name" value="PPR"/>
    <property type="match status" value="11"/>
</dbReference>
<evidence type="ECO:0000256" key="1">
    <source>
        <dbReference type="ARBA" id="ARBA00022737"/>
    </source>
</evidence>
<feature type="repeat" description="PPR" evidence="3">
    <location>
        <begin position="392"/>
        <end position="426"/>
    </location>
</feature>
<feature type="repeat" description="PPR" evidence="3">
    <location>
        <begin position="968"/>
        <end position="998"/>
    </location>
</feature>
<dbReference type="Proteomes" id="UP000825935">
    <property type="component" value="Chromosome 4"/>
</dbReference>
<feature type="repeat" description="PPR" evidence="3">
    <location>
        <begin position="563"/>
        <end position="593"/>
    </location>
</feature>
<keyword evidence="5" id="KW-1185">Reference proteome</keyword>
<dbReference type="NCBIfam" id="TIGR00756">
    <property type="entry name" value="PPR"/>
    <property type="match status" value="8"/>
</dbReference>
<dbReference type="GO" id="GO:0005739">
    <property type="term" value="C:mitochondrion"/>
    <property type="evidence" value="ECO:0007669"/>
    <property type="project" value="UniProtKB-ARBA"/>
</dbReference>